<dbReference type="PANTHER" id="PTHR28008:SF1">
    <property type="entry name" value="DOMAIN PROTEIN, PUTATIVE (AFU_ORTHOLOGUE AFUA_3G10980)-RELATED"/>
    <property type="match status" value="1"/>
</dbReference>
<feature type="transmembrane region" description="Helical" evidence="1">
    <location>
        <begin position="7"/>
        <end position="29"/>
    </location>
</feature>
<evidence type="ECO:0000313" key="3">
    <source>
        <dbReference type="EMBL" id="PXV64423.1"/>
    </source>
</evidence>
<evidence type="ECO:0000259" key="2">
    <source>
        <dbReference type="Pfam" id="PF04892"/>
    </source>
</evidence>
<dbReference type="EMBL" id="QICL01000010">
    <property type="protein sequence ID" value="PXV64423.1"/>
    <property type="molecule type" value="Genomic_DNA"/>
</dbReference>
<keyword evidence="1" id="KW-1133">Transmembrane helix</keyword>
<dbReference type="NCBIfam" id="NF037970">
    <property type="entry name" value="vanZ_1"/>
    <property type="match status" value="1"/>
</dbReference>
<feature type="transmembrane region" description="Helical" evidence="1">
    <location>
        <begin position="105"/>
        <end position="123"/>
    </location>
</feature>
<dbReference type="AlphaFoldDB" id="A0A2V3PP01"/>
<reference evidence="3 4" key="1">
    <citation type="submission" date="2018-03" db="EMBL/GenBank/DDBJ databases">
        <title>Genomic Encyclopedia of Archaeal and Bacterial Type Strains, Phase II (KMG-II): from individual species to whole genera.</title>
        <authorList>
            <person name="Goeker M."/>
        </authorList>
    </citation>
    <scope>NUCLEOTIDE SEQUENCE [LARGE SCALE GENOMIC DNA]</scope>
    <source>
        <strain evidence="3 4">DSM 100214</strain>
    </source>
</reference>
<keyword evidence="1" id="KW-0812">Transmembrane</keyword>
<evidence type="ECO:0000256" key="1">
    <source>
        <dbReference type="SAM" id="Phobius"/>
    </source>
</evidence>
<dbReference type="PANTHER" id="PTHR28008">
    <property type="entry name" value="DOMAIN PROTEIN, PUTATIVE (AFU_ORTHOLOGUE AFUA_3G10980)-RELATED"/>
    <property type="match status" value="1"/>
</dbReference>
<proteinExistence type="predicted"/>
<protein>
    <submittedName>
        <fullName evidence="3">VanZ like protein</fullName>
    </submittedName>
</protein>
<dbReference type="RefSeq" id="WP_110310541.1">
    <property type="nucleotide sequence ID" value="NZ_QICL01000010.1"/>
</dbReference>
<name>A0A2V3PP01_9BACT</name>
<keyword evidence="4" id="KW-1185">Reference proteome</keyword>
<feature type="transmembrane region" description="Helical" evidence="1">
    <location>
        <begin position="75"/>
        <end position="93"/>
    </location>
</feature>
<keyword evidence="1" id="KW-0472">Membrane</keyword>
<feature type="domain" description="VanZ-like" evidence="2">
    <location>
        <begin position="25"/>
        <end position="120"/>
    </location>
</feature>
<accession>A0A2V3PP01</accession>
<sequence>MSYSLIRYSIVPIFISLVILYLCCLIPANDIPEVSFEFFIPMDKIVHFCMYLGLSGATAINYIHGKRGLVNTQKLIIAAFLLPILYGGFVEILQHYFFPPRAGDWFDFLADMLGSLTALPIAFQYRNYLKKKHIQ</sequence>
<organism evidence="3 4">
    <name type="scientific">Dysgonomonas alginatilytica</name>
    <dbReference type="NCBI Taxonomy" id="1605892"/>
    <lineage>
        <taxon>Bacteria</taxon>
        <taxon>Pseudomonadati</taxon>
        <taxon>Bacteroidota</taxon>
        <taxon>Bacteroidia</taxon>
        <taxon>Bacteroidales</taxon>
        <taxon>Dysgonomonadaceae</taxon>
        <taxon>Dysgonomonas</taxon>
    </lineage>
</organism>
<dbReference type="OrthoDB" id="1524985at2"/>
<evidence type="ECO:0000313" key="4">
    <source>
        <dbReference type="Proteomes" id="UP000247973"/>
    </source>
</evidence>
<gene>
    <name evidence="3" type="ORF">CLV62_11066</name>
</gene>
<dbReference type="Proteomes" id="UP000247973">
    <property type="component" value="Unassembled WGS sequence"/>
</dbReference>
<dbReference type="Pfam" id="PF04892">
    <property type="entry name" value="VanZ"/>
    <property type="match status" value="1"/>
</dbReference>
<feature type="transmembrane region" description="Helical" evidence="1">
    <location>
        <begin position="45"/>
        <end position="63"/>
    </location>
</feature>
<dbReference type="InterPro" id="IPR006976">
    <property type="entry name" value="VanZ-like"/>
</dbReference>
<comment type="caution">
    <text evidence="3">The sequence shown here is derived from an EMBL/GenBank/DDBJ whole genome shotgun (WGS) entry which is preliminary data.</text>
</comment>